<dbReference type="InterPro" id="IPR001647">
    <property type="entry name" value="HTH_TetR"/>
</dbReference>
<reference evidence="6 7" key="1">
    <citation type="submission" date="2017-08" db="EMBL/GenBank/DDBJ databases">
        <title>Infants hospitalized years apart are colonized by the same room-sourced microbial strains.</title>
        <authorList>
            <person name="Brooks B."/>
            <person name="Olm M.R."/>
            <person name="Firek B.A."/>
            <person name="Baker R."/>
            <person name="Thomas B.C."/>
            <person name="Morowitz M.J."/>
            <person name="Banfield J.F."/>
        </authorList>
    </citation>
    <scope>NUCLEOTIDE SEQUENCE [LARGE SCALE GENOMIC DNA]</scope>
    <source>
        <strain evidence="6">S2_018_000_R2_104</strain>
    </source>
</reference>
<dbReference type="EMBL" id="QFNK01000003">
    <property type="protein sequence ID" value="PZO88969.1"/>
    <property type="molecule type" value="Genomic_DNA"/>
</dbReference>
<dbReference type="Pfam" id="PF14246">
    <property type="entry name" value="TetR_C_7"/>
    <property type="match status" value="1"/>
</dbReference>
<gene>
    <name evidence="6" type="ORF">DI626_00480</name>
</gene>
<dbReference type="AlphaFoldDB" id="A0A2W5A8Z6"/>
<dbReference type="PANTHER" id="PTHR30055:SF146">
    <property type="entry name" value="HTH-TYPE TRANSCRIPTIONAL DUAL REGULATOR CECR"/>
    <property type="match status" value="1"/>
</dbReference>
<evidence type="ECO:0000256" key="1">
    <source>
        <dbReference type="ARBA" id="ARBA00023015"/>
    </source>
</evidence>
<dbReference type="GO" id="GO:0000976">
    <property type="term" value="F:transcription cis-regulatory region binding"/>
    <property type="evidence" value="ECO:0007669"/>
    <property type="project" value="TreeGrafter"/>
</dbReference>
<evidence type="ECO:0000256" key="2">
    <source>
        <dbReference type="ARBA" id="ARBA00023125"/>
    </source>
</evidence>
<dbReference type="Proteomes" id="UP000249557">
    <property type="component" value="Unassembled WGS sequence"/>
</dbReference>
<organism evidence="6 7">
    <name type="scientific">Micavibrio aeruginosavorus</name>
    <dbReference type="NCBI Taxonomy" id="349221"/>
    <lineage>
        <taxon>Bacteria</taxon>
        <taxon>Pseudomonadati</taxon>
        <taxon>Bdellovibrionota</taxon>
        <taxon>Bdellovibrionia</taxon>
        <taxon>Bdellovibrionales</taxon>
        <taxon>Pseudobdellovibrionaceae</taxon>
        <taxon>Micavibrio</taxon>
    </lineage>
</organism>
<dbReference type="InterPro" id="IPR050109">
    <property type="entry name" value="HTH-type_TetR-like_transc_reg"/>
</dbReference>
<dbReference type="InterPro" id="IPR009057">
    <property type="entry name" value="Homeodomain-like_sf"/>
</dbReference>
<sequence>MPRASKRDKILETASKLFIENGFQGVSVDQIAAAVPVSKPTLYNHFIDKRDLFIAVIAVRCAKVLKVLKDGMEEHANLEDGLKAFGMQFTELLMSRQSLQLHRLIIGESDSFPDMAKMFYETGPEQMHILLTAFLETAPKKPGICIHNPAFAAEMFISMLKGRTHLRHILGIEKKQMSEKDRQAFVNHVVNLFLHGHHLHKKQDA</sequence>
<feature type="domain" description="HTH tetR-type" evidence="5">
    <location>
        <begin position="4"/>
        <end position="64"/>
    </location>
</feature>
<dbReference type="Gene3D" id="1.10.10.60">
    <property type="entry name" value="Homeodomain-like"/>
    <property type="match status" value="1"/>
</dbReference>
<dbReference type="FunFam" id="1.10.10.60:FF:000141">
    <property type="entry name" value="TetR family transcriptional regulator"/>
    <property type="match status" value="1"/>
</dbReference>
<name>A0A2W5A8Z6_9BACT</name>
<dbReference type="PROSITE" id="PS01081">
    <property type="entry name" value="HTH_TETR_1"/>
    <property type="match status" value="1"/>
</dbReference>
<dbReference type="PANTHER" id="PTHR30055">
    <property type="entry name" value="HTH-TYPE TRANSCRIPTIONAL REGULATOR RUTR"/>
    <property type="match status" value="1"/>
</dbReference>
<proteinExistence type="predicted"/>
<dbReference type="Pfam" id="PF00440">
    <property type="entry name" value="TetR_N"/>
    <property type="match status" value="1"/>
</dbReference>
<evidence type="ECO:0000256" key="3">
    <source>
        <dbReference type="ARBA" id="ARBA00023163"/>
    </source>
</evidence>
<accession>A0A2W5A8Z6</accession>
<feature type="DNA-binding region" description="H-T-H motif" evidence="4">
    <location>
        <begin position="27"/>
        <end position="46"/>
    </location>
</feature>
<evidence type="ECO:0000259" key="5">
    <source>
        <dbReference type="PROSITE" id="PS50977"/>
    </source>
</evidence>
<dbReference type="PRINTS" id="PR00455">
    <property type="entry name" value="HTHTETR"/>
</dbReference>
<evidence type="ECO:0000313" key="6">
    <source>
        <dbReference type="EMBL" id="PZO88969.1"/>
    </source>
</evidence>
<keyword evidence="3" id="KW-0804">Transcription</keyword>
<protein>
    <submittedName>
        <fullName evidence="6">TetR/AcrR family transcriptional regulator</fullName>
    </submittedName>
</protein>
<dbReference type="GO" id="GO:0003700">
    <property type="term" value="F:DNA-binding transcription factor activity"/>
    <property type="evidence" value="ECO:0007669"/>
    <property type="project" value="TreeGrafter"/>
</dbReference>
<dbReference type="Gene3D" id="1.10.357.10">
    <property type="entry name" value="Tetracycline Repressor, domain 2"/>
    <property type="match status" value="1"/>
</dbReference>
<evidence type="ECO:0000313" key="7">
    <source>
        <dbReference type="Proteomes" id="UP000249557"/>
    </source>
</evidence>
<dbReference type="SUPFAM" id="SSF46689">
    <property type="entry name" value="Homeodomain-like"/>
    <property type="match status" value="1"/>
</dbReference>
<keyword evidence="1" id="KW-0805">Transcription regulation</keyword>
<keyword evidence="2 4" id="KW-0238">DNA-binding</keyword>
<dbReference type="InterPro" id="IPR023772">
    <property type="entry name" value="DNA-bd_HTH_TetR-type_CS"/>
</dbReference>
<dbReference type="PROSITE" id="PS50977">
    <property type="entry name" value="HTH_TETR_2"/>
    <property type="match status" value="1"/>
</dbReference>
<evidence type="ECO:0000256" key="4">
    <source>
        <dbReference type="PROSITE-ProRule" id="PRU00335"/>
    </source>
</evidence>
<comment type="caution">
    <text evidence="6">The sequence shown here is derived from an EMBL/GenBank/DDBJ whole genome shotgun (WGS) entry which is preliminary data.</text>
</comment>
<dbReference type="SUPFAM" id="SSF48498">
    <property type="entry name" value="Tetracyclin repressor-like, C-terminal domain"/>
    <property type="match status" value="1"/>
</dbReference>
<dbReference type="InterPro" id="IPR039536">
    <property type="entry name" value="TetR_C_Proteobacteria"/>
</dbReference>
<dbReference type="InterPro" id="IPR036271">
    <property type="entry name" value="Tet_transcr_reg_TetR-rel_C_sf"/>
</dbReference>